<dbReference type="Gene3D" id="2.60.40.1180">
    <property type="entry name" value="Golgi alpha-mannosidase II"/>
    <property type="match status" value="1"/>
</dbReference>
<dbReference type="GO" id="GO:0033934">
    <property type="term" value="F:glucan 1,4-alpha-maltotriohydrolase activity"/>
    <property type="evidence" value="ECO:0007669"/>
    <property type="project" value="TreeGrafter"/>
</dbReference>
<dbReference type="FunFam" id="3.90.400.10:FF:000001">
    <property type="entry name" value="Maltase A3, isoform A"/>
    <property type="match status" value="1"/>
</dbReference>
<evidence type="ECO:0000313" key="7">
    <source>
        <dbReference type="EMBL" id="KAF1994458.1"/>
    </source>
</evidence>
<dbReference type="InterPro" id="IPR045857">
    <property type="entry name" value="O16G_dom_2"/>
</dbReference>
<keyword evidence="2 7" id="KW-0378">Hydrolase</keyword>
<dbReference type="InterPro" id="IPR013780">
    <property type="entry name" value="Glyco_hydro_b"/>
</dbReference>
<protein>
    <submittedName>
        <fullName evidence="7">Glycoside hydrolase family 13 protein</fullName>
    </submittedName>
</protein>
<organism evidence="7 8">
    <name type="scientific">Amniculicola lignicola CBS 123094</name>
    <dbReference type="NCBI Taxonomy" id="1392246"/>
    <lineage>
        <taxon>Eukaryota</taxon>
        <taxon>Fungi</taxon>
        <taxon>Dikarya</taxon>
        <taxon>Ascomycota</taxon>
        <taxon>Pezizomycotina</taxon>
        <taxon>Dothideomycetes</taxon>
        <taxon>Pleosporomycetidae</taxon>
        <taxon>Pleosporales</taxon>
        <taxon>Amniculicolaceae</taxon>
        <taxon>Amniculicola</taxon>
    </lineage>
</organism>
<dbReference type="PANTHER" id="PTHR10357">
    <property type="entry name" value="ALPHA-AMYLASE FAMILY MEMBER"/>
    <property type="match status" value="1"/>
</dbReference>
<evidence type="ECO:0000256" key="3">
    <source>
        <dbReference type="ARBA" id="ARBA00023180"/>
    </source>
</evidence>
<dbReference type="FunFam" id="3.20.20.80:FF:000064">
    <property type="entry name" value="Oligo-1,6-glucosidase"/>
    <property type="match status" value="1"/>
</dbReference>
<dbReference type="FunFam" id="3.20.20.80:FF:000087">
    <property type="entry name" value="Oligo-1,6-glucosidase IMA1"/>
    <property type="match status" value="1"/>
</dbReference>
<dbReference type="Proteomes" id="UP000799779">
    <property type="component" value="Unassembled WGS sequence"/>
</dbReference>
<name>A0A6A5W0F1_9PLEO</name>
<dbReference type="GO" id="GO:0000025">
    <property type="term" value="P:maltose catabolic process"/>
    <property type="evidence" value="ECO:0007669"/>
    <property type="project" value="TreeGrafter"/>
</dbReference>
<dbReference type="InterPro" id="IPR006047">
    <property type="entry name" value="GH13_cat_dom"/>
</dbReference>
<dbReference type="Gene3D" id="3.90.400.10">
    <property type="entry name" value="Oligo-1,6-glucosidase, Domain 2"/>
    <property type="match status" value="1"/>
</dbReference>
<evidence type="ECO:0000256" key="1">
    <source>
        <dbReference type="ARBA" id="ARBA00008061"/>
    </source>
</evidence>
<gene>
    <name evidence="7" type="ORF">P154DRAFT_501925</name>
</gene>
<evidence type="ECO:0000256" key="2">
    <source>
        <dbReference type="ARBA" id="ARBA00022801"/>
    </source>
</evidence>
<dbReference type="SUPFAM" id="SSF51445">
    <property type="entry name" value="(Trans)glycosidases"/>
    <property type="match status" value="1"/>
</dbReference>
<evidence type="ECO:0000259" key="6">
    <source>
        <dbReference type="SMART" id="SM00642"/>
    </source>
</evidence>
<dbReference type="Pfam" id="PF00128">
    <property type="entry name" value="Alpha-amylase"/>
    <property type="match status" value="1"/>
</dbReference>
<accession>A0A6A5W0F1</accession>
<dbReference type="GO" id="GO:0004574">
    <property type="term" value="F:oligo-1,6-glucosidase activity"/>
    <property type="evidence" value="ECO:0007669"/>
    <property type="project" value="TreeGrafter"/>
</dbReference>
<sequence length="601" mass="69310">MAAAKAHSKGLYVGVDKHRWWKEAVVYQVYPASFLDTNGDGWGDVPGITKKLGYLKDLGVDVIWVSPIYKSPQADMGYDIADYEDIDPSYGTLADVDNLIKECKKRDMKLVMDLVVNHTSEEHTWFLDSRSSKDSAHRDWYIWKPAKYDAVGNRQPPNNWAQILGEANSAWTWDEKTQEYYLSLFTPEQPDLNWENPAVREAVHEVLRFWLDRGAAGFRMDVINLISKVQSYPDAEVIVQDHKYQPGDKFYANGPRLHEYLQDINQKVLSKYDTLTVGEMPFVRDENEIMRVVSAESNELNMIFAFDLVDIDNVPGDFKYTLHKWDARDLTRIISRLQRLMLERDGWNSIFVENHDQPRSVSRYTDDSPKYRTYGAKLLALMQTTLAGTLYVYQGEELGMRNVPPSWPISEYKDIESQNFWKKYNDLYAGDEAKLALARQVLQKKSRDNARTPVQWSREAFAGFTSREATPWMRVNDDYESCNAEEQLKNSNPTPGTLSVHAFWKRALAQRKRNKDVFVYGDFELLDQENRTVAAWRRWSATEAFVTVLNFSGEEVVWDGLGDVKVKKWVAGNCDESGIEEKRRSGGIVLRAWEGLLGVCE</sequence>
<keyword evidence="5" id="KW-0462">Maltose metabolism</keyword>
<dbReference type="CDD" id="cd11333">
    <property type="entry name" value="AmyAc_SI_OligoGlu_DGase"/>
    <property type="match status" value="1"/>
</dbReference>
<dbReference type="PANTHER" id="PTHR10357:SF232">
    <property type="entry name" value="GLYCOSYL HYDROLASE FAMILY 13 CATALYTIC DOMAIN-CONTAINING PROTEIN"/>
    <property type="match status" value="1"/>
</dbReference>
<evidence type="ECO:0000256" key="5">
    <source>
        <dbReference type="ARBA" id="ARBA00026248"/>
    </source>
</evidence>
<dbReference type="GO" id="GO:0005987">
    <property type="term" value="P:sucrose catabolic process"/>
    <property type="evidence" value="ECO:0007669"/>
    <property type="project" value="TreeGrafter"/>
</dbReference>
<dbReference type="OrthoDB" id="1740265at2759"/>
<dbReference type="GO" id="GO:0004556">
    <property type="term" value="F:alpha-amylase activity"/>
    <property type="evidence" value="ECO:0007669"/>
    <property type="project" value="TreeGrafter"/>
</dbReference>
<dbReference type="AlphaFoldDB" id="A0A6A5W0F1"/>
<keyword evidence="4" id="KW-0326">Glycosidase</keyword>
<dbReference type="GO" id="GO:0004575">
    <property type="term" value="F:sucrose alpha-glucosidase activity"/>
    <property type="evidence" value="ECO:0007669"/>
    <property type="project" value="TreeGrafter"/>
</dbReference>
<evidence type="ECO:0000256" key="4">
    <source>
        <dbReference type="ARBA" id="ARBA00023295"/>
    </source>
</evidence>
<reference evidence="7" key="1">
    <citation type="journal article" date="2020" name="Stud. Mycol.">
        <title>101 Dothideomycetes genomes: a test case for predicting lifestyles and emergence of pathogens.</title>
        <authorList>
            <person name="Haridas S."/>
            <person name="Albert R."/>
            <person name="Binder M."/>
            <person name="Bloem J."/>
            <person name="Labutti K."/>
            <person name="Salamov A."/>
            <person name="Andreopoulos B."/>
            <person name="Baker S."/>
            <person name="Barry K."/>
            <person name="Bills G."/>
            <person name="Bluhm B."/>
            <person name="Cannon C."/>
            <person name="Castanera R."/>
            <person name="Culley D."/>
            <person name="Daum C."/>
            <person name="Ezra D."/>
            <person name="Gonzalez J."/>
            <person name="Henrissat B."/>
            <person name="Kuo A."/>
            <person name="Liang C."/>
            <person name="Lipzen A."/>
            <person name="Lutzoni F."/>
            <person name="Magnuson J."/>
            <person name="Mondo S."/>
            <person name="Nolan M."/>
            <person name="Ohm R."/>
            <person name="Pangilinan J."/>
            <person name="Park H.-J."/>
            <person name="Ramirez L."/>
            <person name="Alfaro M."/>
            <person name="Sun H."/>
            <person name="Tritt A."/>
            <person name="Yoshinaga Y."/>
            <person name="Zwiers L.-H."/>
            <person name="Turgeon B."/>
            <person name="Goodwin S."/>
            <person name="Spatafora J."/>
            <person name="Crous P."/>
            <person name="Grigoriev I."/>
        </authorList>
    </citation>
    <scope>NUCLEOTIDE SEQUENCE</scope>
    <source>
        <strain evidence="7">CBS 123094</strain>
    </source>
</reference>
<dbReference type="Gene3D" id="3.20.20.80">
    <property type="entry name" value="Glycosidases"/>
    <property type="match status" value="1"/>
</dbReference>
<evidence type="ECO:0000313" key="8">
    <source>
        <dbReference type="Proteomes" id="UP000799779"/>
    </source>
</evidence>
<dbReference type="SUPFAM" id="SSF51011">
    <property type="entry name" value="Glycosyl hydrolase domain"/>
    <property type="match status" value="1"/>
</dbReference>
<proteinExistence type="inferred from homology"/>
<dbReference type="EMBL" id="ML977660">
    <property type="protein sequence ID" value="KAF1994458.1"/>
    <property type="molecule type" value="Genomic_DNA"/>
</dbReference>
<feature type="domain" description="Glycosyl hydrolase family 13 catalytic" evidence="6">
    <location>
        <begin position="28"/>
        <end position="451"/>
    </location>
</feature>
<keyword evidence="3" id="KW-0325">Glycoprotein</keyword>
<dbReference type="SMART" id="SM00642">
    <property type="entry name" value="Aamy"/>
    <property type="match status" value="1"/>
</dbReference>
<keyword evidence="8" id="KW-1185">Reference proteome</keyword>
<dbReference type="InterPro" id="IPR017853">
    <property type="entry name" value="GH"/>
</dbReference>
<comment type="similarity">
    <text evidence="1">Belongs to the glycosyl hydrolase 13 family.</text>
</comment>